<dbReference type="Pfam" id="PF00176">
    <property type="entry name" value="SNF2-rel_dom"/>
    <property type="match status" value="1"/>
</dbReference>
<dbReference type="Gene3D" id="3.40.50.300">
    <property type="entry name" value="P-loop containing nucleotide triphosphate hydrolases"/>
    <property type="match status" value="1"/>
</dbReference>
<dbReference type="GO" id="GO:0005524">
    <property type="term" value="F:ATP binding"/>
    <property type="evidence" value="ECO:0007669"/>
    <property type="project" value="InterPro"/>
</dbReference>
<dbReference type="InterPro" id="IPR001650">
    <property type="entry name" value="Helicase_C-like"/>
</dbReference>
<dbReference type="PROSITE" id="PS51192">
    <property type="entry name" value="HELICASE_ATP_BIND_1"/>
    <property type="match status" value="1"/>
</dbReference>
<dbReference type="Pfam" id="PF00271">
    <property type="entry name" value="Helicase_C"/>
    <property type="match status" value="1"/>
</dbReference>
<gene>
    <name evidence="4" type="primary">rapA</name>
    <name evidence="4" type="ORF">FLB_26690</name>
</gene>
<dbReference type="SMART" id="SM00490">
    <property type="entry name" value="HELICc"/>
    <property type="match status" value="1"/>
</dbReference>
<organism evidence="4 5">
    <name type="scientific">Flavobacterium succinicans</name>
    <dbReference type="NCBI Taxonomy" id="29536"/>
    <lineage>
        <taxon>Bacteria</taxon>
        <taxon>Pseudomonadati</taxon>
        <taxon>Bacteroidota</taxon>
        <taxon>Flavobacteriia</taxon>
        <taxon>Flavobacteriales</taxon>
        <taxon>Flavobacteriaceae</taxon>
        <taxon>Flavobacterium</taxon>
    </lineage>
</organism>
<accession>A0A199XMW6</accession>
<proteinExistence type="predicted"/>
<keyword evidence="5" id="KW-1185">Reference proteome</keyword>
<reference evidence="4 5" key="1">
    <citation type="submission" date="2016-06" db="EMBL/GenBank/DDBJ databases">
        <title>Draft genome sequence of Flavobacterium succinicans strain DD5b.</title>
        <authorList>
            <person name="Poehlein A."/>
            <person name="Daniel R."/>
            <person name="Simeonova D.D."/>
        </authorList>
    </citation>
    <scope>NUCLEOTIDE SEQUENCE [LARGE SCALE GENOMIC DNA]</scope>
    <source>
        <strain evidence="4 5">DD5b</strain>
    </source>
</reference>
<name>A0A199XMW6_9FLAO</name>
<dbReference type="PANTHER" id="PTHR10799">
    <property type="entry name" value="SNF2/RAD54 HELICASE FAMILY"/>
    <property type="match status" value="1"/>
</dbReference>
<dbReference type="InterPro" id="IPR027417">
    <property type="entry name" value="P-loop_NTPase"/>
</dbReference>
<dbReference type="Gene3D" id="3.40.50.10810">
    <property type="entry name" value="Tandem AAA-ATPase domain"/>
    <property type="match status" value="1"/>
</dbReference>
<evidence type="ECO:0000313" key="5">
    <source>
        <dbReference type="Proteomes" id="UP000093807"/>
    </source>
</evidence>
<feature type="domain" description="Helicase ATP-binding" evidence="2">
    <location>
        <begin position="504"/>
        <end position="684"/>
    </location>
</feature>
<dbReference type="SMART" id="SM00487">
    <property type="entry name" value="DEXDc"/>
    <property type="match status" value="1"/>
</dbReference>
<dbReference type="PROSITE" id="PS51194">
    <property type="entry name" value="HELICASE_CTER"/>
    <property type="match status" value="1"/>
</dbReference>
<keyword evidence="1" id="KW-0378">Hydrolase</keyword>
<feature type="domain" description="Helicase C-terminal" evidence="3">
    <location>
        <begin position="806"/>
        <end position="963"/>
    </location>
</feature>
<dbReference type="SUPFAM" id="SSF52540">
    <property type="entry name" value="P-loop containing nucleoside triphosphate hydrolases"/>
    <property type="match status" value="2"/>
</dbReference>
<dbReference type="InterPro" id="IPR038718">
    <property type="entry name" value="SNF2-like_sf"/>
</dbReference>
<dbReference type="CDD" id="cd18793">
    <property type="entry name" value="SF2_C_SNF"/>
    <property type="match status" value="1"/>
</dbReference>
<evidence type="ECO:0000313" key="4">
    <source>
        <dbReference type="EMBL" id="OAZ02995.1"/>
    </source>
</evidence>
<evidence type="ECO:0000259" key="2">
    <source>
        <dbReference type="PROSITE" id="PS51192"/>
    </source>
</evidence>
<comment type="caution">
    <text evidence="4">The sequence shown here is derived from an EMBL/GenBank/DDBJ whole genome shotgun (WGS) entry which is preliminary data.</text>
</comment>
<dbReference type="GO" id="GO:0016787">
    <property type="term" value="F:hydrolase activity"/>
    <property type="evidence" value="ECO:0007669"/>
    <property type="project" value="UniProtKB-KW"/>
</dbReference>
<dbReference type="InterPro" id="IPR014001">
    <property type="entry name" value="Helicase_ATP-bd"/>
</dbReference>
<evidence type="ECO:0000259" key="3">
    <source>
        <dbReference type="PROSITE" id="PS51194"/>
    </source>
</evidence>
<dbReference type="InterPro" id="IPR049730">
    <property type="entry name" value="SNF2/RAD54-like_C"/>
</dbReference>
<evidence type="ECO:0000256" key="1">
    <source>
        <dbReference type="ARBA" id="ARBA00022801"/>
    </source>
</evidence>
<dbReference type="OrthoDB" id="9760715at2"/>
<dbReference type="PATRIC" id="fig|29536.5.peg.2765"/>
<dbReference type="EMBL" id="JMTM01000070">
    <property type="protein sequence ID" value="OAZ02995.1"/>
    <property type="molecule type" value="Genomic_DNA"/>
</dbReference>
<dbReference type="InterPro" id="IPR000330">
    <property type="entry name" value="SNF2_N"/>
</dbReference>
<protein>
    <submittedName>
        <fullName evidence="4">RNA polymerase-associated protein RapA</fullName>
    </submittedName>
</protein>
<dbReference type="Proteomes" id="UP000093807">
    <property type="component" value="Unassembled WGS sequence"/>
</dbReference>
<sequence>MEPENHFQFCFDLSFEARLNYYIPTSYVARHKDTITYLEKKASPDVLQSMGITLENLNTATQKIVSLCEVLQPEALFKKYRTKSKSAKKIEDLLKDEKLKWGIEQFIKTSLAQFYTLVKENDFPLSLNLGKEKDFRLSRITTQNPGLGTELHFDKHDNGISYTLQLKDTDTTFYPSNTKIALLLDDPAWVVAHHKLYQLKNINSKKITPFLTKKVVEIPSKLVPDYFEKFIKDIAKKVDITATGFEVITRETIQNCTLQLVHDFFKNSYFIGLLFDYDGYVFDATIPKNSHSEIDLKDLNNIQLVQYKRTEAENNYNQALLDLGLNKNDNNLFELKQNVTNLDPYASIQWAIENKEKLASLGFSLENLKIDGKKIDSNTVTIAFSNTIQNDWFDIKMTVVCDDFEFNFSELIPNIKNKNRLFALPNGNYFLIPSEWMTRYSAMAKLAKIKNGILAVLKSNFAVFEDIPQLKQALHVKESVQYQPSPLVKATLRPYQIEGVQWLLEHYNNGLGACLADDMGLGKTLQTLSTLVAVQEQLEVEKAENIQLDLFGNEIPVAKEYLKALIVLPSSLVFNWYNEARKFTPHFRRIQYVGQDRKLLSKKLEKYDLIFTSYAVVSRDLSILEKYQFRYLILDESHYIKNKNSKIFKAINQLQTTHKISLSGTPIENSLDDLWSQMQFINPNILGSYAFFAEHYKFPIEKKQDENSLAELKTLVSPFILRRTKEQVLKDLPELSEQVFYCEMEPEQEKLYEEEKSKARNALLKTDGSGIDKINIINTLMRLRQLSNHPKMVDANSEMDSGKYMAVTRYLETLVQSNQKTIVFSSFVSNLEFYKKWSLENNIDYCELTGATPQKERAYQVQKFQEQERSKLFFISLKAGGVGLNITKASYVLFLDPWWNPFAEKQGIGRAHRIGQLNKVNVVRFITKNTVEEKIIRLQENKKLLSDALLDEQHISPELEENLDFILT</sequence>
<dbReference type="AlphaFoldDB" id="A0A199XMW6"/>
<dbReference type="RefSeq" id="WP_064716494.1">
    <property type="nucleotide sequence ID" value="NZ_JMTM01000070.1"/>
</dbReference>